<sequence>MMVGKAGGAAAMAAAAAMMMMYLYASTSKPSTELTQEGIFTPGLNVYEMPKYPAARTQSLIQGQVAMGAMGGAEGLHPVPSQGPPTWERGGNTWMYDRIYGNGIRPTTGVWAQPTAVAEEPQGEQGEEQAPAGAAEEPAAEPVAAGGDGAAAAVEAEEMPAAAAEERPVAEPMNDAGVPEAPAAQPREKEVVKEVVEPDGKVREEVEPKAQASEPEAEDCGGSDCSQNPDQIIVNVPSQQAPVQQVPVPYPAPASQQLPMEWAAEDAAEHAYNLAQWRVKILKAKMEQAKLRKELMAVTMGDDSEDANEDRMVGSRGRRKGRSDTELKAVKMSLLTLAKETVSAIRQLKNQMQELKSASLRRRTGGGQETQLADVGGTQMNQALRKIKAKKTAEVLQLKKKMDNQLNSLLQKVTKLIKSRSH</sequence>
<feature type="compositionally biased region" description="Basic and acidic residues" evidence="1">
    <location>
        <begin position="186"/>
        <end position="208"/>
    </location>
</feature>
<feature type="region of interest" description="Disordered" evidence="1">
    <location>
        <begin position="302"/>
        <end position="324"/>
    </location>
</feature>
<dbReference type="EMBL" id="HBKN01022840">
    <property type="protein sequence ID" value="CAE2304703.1"/>
    <property type="molecule type" value="Transcribed_RNA"/>
</dbReference>
<name>A0A7S4NRA3_GUITH</name>
<proteinExistence type="predicted"/>
<dbReference type="AlphaFoldDB" id="A0A7S4NRA3"/>
<reference evidence="2" key="1">
    <citation type="submission" date="2021-01" db="EMBL/GenBank/DDBJ databases">
        <authorList>
            <person name="Corre E."/>
            <person name="Pelletier E."/>
            <person name="Niang G."/>
            <person name="Scheremetjew M."/>
            <person name="Finn R."/>
            <person name="Kale V."/>
            <person name="Holt S."/>
            <person name="Cochrane G."/>
            <person name="Meng A."/>
            <person name="Brown T."/>
            <person name="Cohen L."/>
        </authorList>
    </citation>
    <scope>NUCLEOTIDE SEQUENCE</scope>
    <source>
        <strain evidence="2">CCMP 2712</strain>
    </source>
</reference>
<feature type="region of interest" description="Disordered" evidence="1">
    <location>
        <begin position="115"/>
        <end position="230"/>
    </location>
</feature>
<feature type="compositionally biased region" description="Low complexity" evidence="1">
    <location>
        <begin position="128"/>
        <end position="163"/>
    </location>
</feature>
<evidence type="ECO:0000313" key="2">
    <source>
        <dbReference type="EMBL" id="CAE2304703.1"/>
    </source>
</evidence>
<protein>
    <submittedName>
        <fullName evidence="2">Uncharacterized protein</fullName>
    </submittedName>
</protein>
<accession>A0A7S4NRA3</accession>
<organism evidence="2">
    <name type="scientific">Guillardia theta</name>
    <name type="common">Cryptophyte</name>
    <name type="synonym">Cryptomonas phi</name>
    <dbReference type="NCBI Taxonomy" id="55529"/>
    <lineage>
        <taxon>Eukaryota</taxon>
        <taxon>Cryptophyceae</taxon>
        <taxon>Pyrenomonadales</taxon>
        <taxon>Geminigeraceae</taxon>
        <taxon>Guillardia</taxon>
    </lineage>
</organism>
<evidence type="ECO:0000256" key="1">
    <source>
        <dbReference type="SAM" id="MobiDB-lite"/>
    </source>
</evidence>
<gene>
    <name evidence="2" type="ORF">GTHE00462_LOCUS17943</name>
</gene>